<sequence>MTQSSRRRRSASRRQAERSTQKRANNACPKSTYTTPGGLDFDMHCSTNIGGNDIGKTANGATSVEDCMDQCATSQIPCYGVTFDTSSGVCALKTENTSIDDGVSDSTRHSALARASELTNDNTACGYNDGSIQTSANGLNFRIDCNLDSIGNDYAPWNFPSWPLHANSFAECMDSCSKSHDYCAGVAWNPGMESGYSNCFPKIPAFVNAPRTNSNITHLAVAQPPNLNNTCQDSGTHVASNRKQFTISCNQDRVATNIAVYHDTSLENCAETCATYNSGNCTAVVFDANMKKGYENCHLKAGNGMPNRNSDFLVAILSDELAKENNGTVGDGTRPENSNNSSHGVSAGVIAGPVVGGVGLIAIPIALLVWWRKRQAKARRTSSSAPEAGYISDEKVTSNGYSYVPPVETQQNAPVEIPADAGPVEAPAQSSPKQAFARKPSGLNDVHEMEGNVEGTIVRTLRLGR</sequence>
<comment type="caution">
    <text evidence="1">The sequence shown here is derived from an EMBL/GenBank/DDBJ whole genome shotgun (WGS) entry which is preliminary data.</text>
</comment>
<name>A0ACC3DAF0_9PEZI</name>
<organism evidence="1 2">
    <name type="scientific">Coniosporium uncinatum</name>
    <dbReference type="NCBI Taxonomy" id="93489"/>
    <lineage>
        <taxon>Eukaryota</taxon>
        <taxon>Fungi</taxon>
        <taxon>Dikarya</taxon>
        <taxon>Ascomycota</taxon>
        <taxon>Pezizomycotina</taxon>
        <taxon>Dothideomycetes</taxon>
        <taxon>Dothideomycetes incertae sedis</taxon>
        <taxon>Coniosporium</taxon>
    </lineage>
</organism>
<evidence type="ECO:0000313" key="2">
    <source>
        <dbReference type="Proteomes" id="UP001186974"/>
    </source>
</evidence>
<reference evidence="1" key="1">
    <citation type="submission" date="2024-09" db="EMBL/GenBank/DDBJ databases">
        <title>Black Yeasts Isolated from many extreme environments.</title>
        <authorList>
            <person name="Coleine C."/>
            <person name="Stajich J.E."/>
            <person name="Selbmann L."/>
        </authorList>
    </citation>
    <scope>NUCLEOTIDE SEQUENCE</scope>
    <source>
        <strain evidence="1">CCFEE 5737</strain>
    </source>
</reference>
<accession>A0ACC3DAF0</accession>
<evidence type="ECO:0000313" key="1">
    <source>
        <dbReference type="EMBL" id="KAK3064234.1"/>
    </source>
</evidence>
<dbReference type="EMBL" id="JAWDJW010006573">
    <property type="protein sequence ID" value="KAK3064234.1"/>
    <property type="molecule type" value="Genomic_DNA"/>
</dbReference>
<dbReference type="Proteomes" id="UP001186974">
    <property type="component" value="Unassembled WGS sequence"/>
</dbReference>
<proteinExistence type="predicted"/>
<keyword evidence="2" id="KW-1185">Reference proteome</keyword>
<gene>
    <name evidence="1" type="ORF">LTS18_008968</name>
</gene>
<protein>
    <submittedName>
        <fullName evidence="1">Uncharacterized protein</fullName>
    </submittedName>
</protein>